<dbReference type="SUPFAM" id="SSF56214">
    <property type="entry name" value="4'-phosphopantetheinyl transferase"/>
    <property type="match status" value="2"/>
</dbReference>
<proteinExistence type="inferred from homology"/>
<dbReference type="RefSeq" id="WP_241309131.1">
    <property type="nucleotide sequence ID" value="NZ_JAKYXJ010000001.1"/>
</dbReference>
<evidence type="ECO:0000259" key="4">
    <source>
        <dbReference type="Pfam" id="PF22624"/>
    </source>
</evidence>
<dbReference type="InterPro" id="IPR055066">
    <property type="entry name" value="AASDHPPT_N"/>
</dbReference>
<feature type="domain" description="4'-phosphopantetheinyl transferase" evidence="3">
    <location>
        <begin position="107"/>
        <end position="180"/>
    </location>
</feature>
<dbReference type="InterPro" id="IPR037143">
    <property type="entry name" value="4-PPantetheinyl_Trfase_dom_sf"/>
</dbReference>
<dbReference type="InterPro" id="IPR008278">
    <property type="entry name" value="4-PPantetheinyl_Trfase_dom"/>
</dbReference>
<evidence type="ECO:0000313" key="5">
    <source>
        <dbReference type="EMBL" id="MEE6127030.1"/>
    </source>
</evidence>
<dbReference type="PANTHER" id="PTHR12215:SF10">
    <property type="entry name" value="L-AMINOADIPATE-SEMIALDEHYDE DEHYDROGENASE-PHOSPHOPANTETHEINYL TRANSFERASE"/>
    <property type="match status" value="1"/>
</dbReference>
<gene>
    <name evidence="5" type="ORF">V2E39_06480</name>
</gene>
<organism evidence="5 6">
    <name type="scientific">Chryseobacterium arthrosphaerae</name>
    <dbReference type="NCBI Taxonomy" id="651561"/>
    <lineage>
        <taxon>Bacteria</taxon>
        <taxon>Pseudomonadati</taxon>
        <taxon>Bacteroidota</taxon>
        <taxon>Flavobacteriia</taxon>
        <taxon>Flavobacteriales</taxon>
        <taxon>Weeksellaceae</taxon>
        <taxon>Chryseobacterium group</taxon>
        <taxon>Chryseobacterium</taxon>
    </lineage>
</organism>
<comment type="caution">
    <text evidence="5">The sequence shown here is derived from an EMBL/GenBank/DDBJ whole genome shotgun (WGS) entry which is preliminary data.</text>
</comment>
<protein>
    <submittedName>
        <fullName evidence="5">4'-phosphopantetheinyl transferase superfamily protein</fullName>
    </submittedName>
</protein>
<dbReference type="Pfam" id="PF22624">
    <property type="entry name" value="AASDHPPT_N"/>
    <property type="match status" value="1"/>
</dbReference>
<evidence type="ECO:0000256" key="2">
    <source>
        <dbReference type="ARBA" id="ARBA00022679"/>
    </source>
</evidence>
<evidence type="ECO:0000313" key="6">
    <source>
        <dbReference type="Proteomes" id="UP001350005"/>
    </source>
</evidence>
<evidence type="ECO:0000256" key="1">
    <source>
        <dbReference type="ARBA" id="ARBA00010990"/>
    </source>
</evidence>
<dbReference type="GO" id="GO:0016740">
    <property type="term" value="F:transferase activity"/>
    <property type="evidence" value="ECO:0007669"/>
    <property type="project" value="UniProtKB-KW"/>
</dbReference>
<dbReference type="Proteomes" id="UP001350005">
    <property type="component" value="Unassembled WGS sequence"/>
</dbReference>
<keyword evidence="6" id="KW-1185">Reference proteome</keyword>
<keyword evidence="2 5" id="KW-0808">Transferase</keyword>
<dbReference type="Pfam" id="PF01648">
    <property type="entry name" value="ACPS"/>
    <property type="match status" value="1"/>
</dbReference>
<evidence type="ECO:0000259" key="3">
    <source>
        <dbReference type="Pfam" id="PF01648"/>
    </source>
</evidence>
<feature type="domain" description="4'-phosphopantetheinyl transferase N-terminal" evidence="4">
    <location>
        <begin position="26"/>
        <end position="102"/>
    </location>
</feature>
<dbReference type="PANTHER" id="PTHR12215">
    <property type="entry name" value="PHOSPHOPANTETHEINE TRANSFERASE"/>
    <property type="match status" value="1"/>
</dbReference>
<sequence length="219" mass="25470">MAKQEEKVIILYTFIQEEKHQHFLDQYLPVFSEDGQKDILKYRRWQDAQLSLLGKILLLHGLRNYYDIHETEILIDSNKKPYLKDHPVHFNISHSKDLAACAIAGFPVGLDVEFSDTSVSYSDFKLHMTPYEIEEIDGAEDKMASFFTYWTRKEAVIKAHGDGMMLPLDSFEIHKNECLINGEKFFTKDIVIDENYHSCIASNDISINNVVPFIEYIKI</sequence>
<dbReference type="EMBL" id="JAZGJU010000010">
    <property type="protein sequence ID" value="MEE6127030.1"/>
    <property type="molecule type" value="Genomic_DNA"/>
</dbReference>
<dbReference type="Gene3D" id="3.90.470.20">
    <property type="entry name" value="4'-phosphopantetheinyl transferase domain"/>
    <property type="match status" value="2"/>
</dbReference>
<accession>A0ABU7QWU0</accession>
<name>A0ABU7QWU0_9FLAO</name>
<dbReference type="InterPro" id="IPR050559">
    <property type="entry name" value="P-Pant_transferase_sf"/>
</dbReference>
<reference evidence="5 6" key="1">
    <citation type="submission" date="2024-01" db="EMBL/GenBank/DDBJ databases">
        <title>Whole genome of Chryseobacterium arthrosphaerae NNCa 2741.</title>
        <authorList>
            <person name="Boriskina E.V."/>
            <person name="Gordinskaya N.A."/>
            <person name="Kropotov V.S."/>
            <person name="Alekseeva A.E."/>
            <person name="Makhova M.A."/>
            <person name="Kryazhev D.V."/>
            <person name="Shkurkina I.S."/>
        </authorList>
    </citation>
    <scope>NUCLEOTIDE SEQUENCE [LARGE SCALE GENOMIC DNA]</scope>
    <source>
        <strain evidence="5 6">NNCa 2741</strain>
    </source>
</reference>
<comment type="similarity">
    <text evidence="1">Belongs to the P-Pant transferase superfamily. Gsp/Sfp/HetI/AcpT family.</text>
</comment>